<evidence type="ECO:0000259" key="5">
    <source>
        <dbReference type="Pfam" id="PF01103"/>
    </source>
</evidence>
<evidence type="ECO:0000256" key="1">
    <source>
        <dbReference type="ARBA" id="ARBA00004370"/>
    </source>
</evidence>
<feature type="domain" description="Bacterial surface antigen (D15)" evidence="5">
    <location>
        <begin position="306"/>
        <end position="605"/>
    </location>
</feature>
<dbReference type="Gene3D" id="2.40.160.50">
    <property type="entry name" value="membrane protein fhac: a member of the omp85/tpsb transporter family"/>
    <property type="match status" value="1"/>
</dbReference>
<name>A0A1X6Z1A9_9RHOB</name>
<comment type="subcellular location">
    <subcellularLocation>
        <location evidence="1">Membrane</location>
    </subcellularLocation>
</comment>
<dbReference type="EMBL" id="FWFX01000004">
    <property type="protein sequence ID" value="SLN37496.1"/>
    <property type="molecule type" value="Genomic_DNA"/>
</dbReference>
<proteinExistence type="predicted"/>
<keyword evidence="4" id="KW-0732">Signal</keyword>
<organism evidence="6 7">
    <name type="scientific">Roseovarius albus</name>
    <dbReference type="NCBI Taxonomy" id="1247867"/>
    <lineage>
        <taxon>Bacteria</taxon>
        <taxon>Pseudomonadati</taxon>
        <taxon>Pseudomonadota</taxon>
        <taxon>Alphaproteobacteria</taxon>
        <taxon>Rhodobacterales</taxon>
        <taxon>Roseobacteraceae</taxon>
        <taxon>Roseovarius</taxon>
    </lineage>
</organism>
<dbReference type="GO" id="GO:0019867">
    <property type="term" value="C:outer membrane"/>
    <property type="evidence" value="ECO:0007669"/>
    <property type="project" value="InterPro"/>
</dbReference>
<evidence type="ECO:0000256" key="3">
    <source>
        <dbReference type="ARBA" id="ARBA00023136"/>
    </source>
</evidence>
<sequence length="605" mass="65469">MFESKIRKILCFTIWLIISAQSSNAVELTIYAPGADEDLAKALETASLTNKTRSEETSTSQDFLAAARADYARITSVLYEFGYYGGVVHIFVDGREAASIPPVDEPRSVNTIQITVKTGPKFAFSKTQIRPLAPETMLPEGFAIGKPALSGLVGDAAAEAVSAWREHGHAKASISDENITANHKSRTLSADVGIAPGQQVQFGVLNVVKAESVSTRRVQQIADLPTGENFSPRELRDAADRLRKTGTFQSVVLQEAEDINPDGTLDINAELINAKRRRISAGVEYETIDGITLTGTWLHRNIRRDADRLKVEASVGGIGGDIGGVSSNDSGIDYSITTRYDRPATFSRDTGLFLGFRIQLEDEPEYREYSFEIGGGVTHEFADDLNAELGIGYRFSDVRDDLGTRTLQHLILPGKVTWDTRDNELDAHKGIYANLQLIPFYELKDSDLGTRVYTDLRSYRAVGANKNLVFAGRAQLGAVSGSSLANVPPEYLFYSGGADTVRGQPYESLGVDLGNGQTIGGRSFVGFSGEARIPVAGNFSAVAFADTGFIGPEAFSIDNGEWQSGGGLGVRYATSIGPIRFDLATPFDDNAGQDFEFYIGIGQAF</sequence>
<dbReference type="AlphaFoldDB" id="A0A1X6Z1A9"/>
<keyword evidence="7" id="KW-1185">Reference proteome</keyword>
<feature type="chain" id="PRO_5010859195" evidence="4">
    <location>
        <begin position="26"/>
        <end position="605"/>
    </location>
</feature>
<dbReference type="PANTHER" id="PTHR12815:SF42">
    <property type="entry name" value="BACTERIAL SURFACE ANTIGEN (D15) DOMAIN-CONTAINING PROTEIN"/>
    <property type="match status" value="1"/>
</dbReference>
<evidence type="ECO:0000313" key="6">
    <source>
        <dbReference type="EMBL" id="SLN37496.1"/>
    </source>
</evidence>
<keyword evidence="2" id="KW-1134">Transmembrane beta strand</keyword>
<dbReference type="PANTHER" id="PTHR12815">
    <property type="entry name" value="SORTING AND ASSEMBLY MACHINERY SAMM50 PROTEIN FAMILY MEMBER"/>
    <property type="match status" value="1"/>
</dbReference>
<keyword evidence="2" id="KW-0812">Transmembrane</keyword>
<gene>
    <name evidence="6" type="primary">tama</name>
    <name evidence="6" type="ORF">ROA7450_01795</name>
</gene>
<dbReference type="Pfam" id="PF01103">
    <property type="entry name" value="Omp85"/>
    <property type="match status" value="1"/>
</dbReference>
<dbReference type="InterPro" id="IPR000184">
    <property type="entry name" value="Bac_surfAg_D15"/>
</dbReference>
<evidence type="ECO:0000313" key="7">
    <source>
        <dbReference type="Proteomes" id="UP000193061"/>
    </source>
</evidence>
<evidence type="ECO:0000256" key="4">
    <source>
        <dbReference type="SAM" id="SignalP"/>
    </source>
</evidence>
<reference evidence="6 7" key="1">
    <citation type="submission" date="2017-03" db="EMBL/GenBank/DDBJ databases">
        <authorList>
            <person name="Afonso C.L."/>
            <person name="Miller P.J."/>
            <person name="Scott M.A."/>
            <person name="Spackman E."/>
            <person name="Goraichik I."/>
            <person name="Dimitrov K.M."/>
            <person name="Suarez D.L."/>
            <person name="Swayne D.E."/>
        </authorList>
    </citation>
    <scope>NUCLEOTIDE SEQUENCE [LARGE SCALE GENOMIC DNA]</scope>
    <source>
        <strain evidence="6 7">CECT 7450</strain>
    </source>
</reference>
<dbReference type="InterPro" id="IPR039910">
    <property type="entry name" value="D15-like"/>
</dbReference>
<keyword evidence="3" id="KW-0472">Membrane</keyword>
<dbReference type="Proteomes" id="UP000193061">
    <property type="component" value="Unassembled WGS sequence"/>
</dbReference>
<evidence type="ECO:0000256" key="2">
    <source>
        <dbReference type="ARBA" id="ARBA00022452"/>
    </source>
</evidence>
<feature type="signal peptide" evidence="4">
    <location>
        <begin position="1"/>
        <end position="25"/>
    </location>
</feature>
<accession>A0A1X6Z1A9</accession>
<protein>
    <submittedName>
        <fullName evidence="6">Translocation and assembly module TamA</fullName>
    </submittedName>
</protein>